<protein>
    <submittedName>
        <fullName evidence="1">Uncharacterized protein</fullName>
    </submittedName>
</protein>
<dbReference type="Proteomes" id="UP001178507">
    <property type="component" value="Unassembled WGS sequence"/>
</dbReference>
<evidence type="ECO:0000313" key="2">
    <source>
        <dbReference type="Proteomes" id="UP001178507"/>
    </source>
</evidence>
<gene>
    <name evidence="1" type="ORF">EVOR1521_LOCUS21542</name>
</gene>
<proteinExistence type="predicted"/>
<keyword evidence="2" id="KW-1185">Reference proteome</keyword>
<evidence type="ECO:0000313" key="1">
    <source>
        <dbReference type="EMBL" id="CAJ1397548.1"/>
    </source>
</evidence>
<reference evidence="1" key="1">
    <citation type="submission" date="2023-08" db="EMBL/GenBank/DDBJ databases">
        <authorList>
            <person name="Chen Y."/>
            <person name="Shah S."/>
            <person name="Dougan E. K."/>
            <person name="Thang M."/>
            <person name="Chan C."/>
        </authorList>
    </citation>
    <scope>NUCLEOTIDE SEQUENCE</scope>
</reference>
<name>A0AA36J0W5_9DINO</name>
<sequence>MTILPAKVLTGEALLSGFRPASEVLAARWLGLWPATWVSLGSHRWGFDSACESYLLLMGAKAQLRKSLWKTQLCKFWSSGGAVAPAGPTPLPALRPGLLQQGGQVPVRPRVAGANGATQGSESVELCDQCREFCEQFHW</sequence>
<organism evidence="1 2">
    <name type="scientific">Effrenium voratum</name>
    <dbReference type="NCBI Taxonomy" id="2562239"/>
    <lineage>
        <taxon>Eukaryota</taxon>
        <taxon>Sar</taxon>
        <taxon>Alveolata</taxon>
        <taxon>Dinophyceae</taxon>
        <taxon>Suessiales</taxon>
        <taxon>Symbiodiniaceae</taxon>
        <taxon>Effrenium</taxon>
    </lineage>
</organism>
<dbReference type="EMBL" id="CAUJNA010003269">
    <property type="protein sequence ID" value="CAJ1397548.1"/>
    <property type="molecule type" value="Genomic_DNA"/>
</dbReference>
<dbReference type="AlphaFoldDB" id="A0AA36J0W5"/>
<comment type="caution">
    <text evidence="1">The sequence shown here is derived from an EMBL/GenBank/DDBJ whole genome shotgun (WGS) entry which is preliminary data.</text>
</comment>
<accession>A0AA36J0W5</accession>